<proteinExistence type="inferred from homology"/>
<dbReference type="AlphaFoldDB" id="A0A7C3QTG5"/>
<evidence type="ECO:0000256" key="1">
    <source>
        <dbReference type="ARBA" id="ARBA00022490"/>
    </source>
</evidence>
<comment type="subcellular location">
    <subcellularLocation>
        <location evidence="4">Cytoplasm</location>
    </subcellularLocation>
</comment>
<dbReference type="InterPro" id="IPR013785">
    <property type="entry name" value="Aldolase_TIM"/>
</dbReference>
<dbReference type="GO" id="GO:0005829">
    <property type="term" value="C:cytosol"/>
    <property type="evidence" value="ECO:0007669"/>
    <property type="project" value="TreeGrafter"/>
</dbReference>
<evidence type="ECO:0000256" key="5">
    <source>
        <dbReference type="NCBIfam" id="TIGR00559"/>
    </source>
</evidence>
<dbReference type="Gene3D" id="3.20.20.70">
    <property type="entry name" value="Aldolase class I"/>
    <property type="match status" value="1"/>
</dbReference>
<dbReference type="HAMAP" id="MF_00279">
    <property type="entry name" value="PdxJ"/>
    <property type="match status" value="1"/>
</dbReference>
<feature type="binding site" evidence="4">
    <location>
        <position position="54"/>
    </location>
    <ligand>
        <name>1-deoxy-D-xylulose 5-phosphate</name>
        <dbReference type="ChEBI" id="CHEBI:57792"/>
    </ligand>
</feature>
<feature type="binding site" evidence="4">
    <location>
        <position position="49"/>
    </location>
    <ligand>
        <name>1-deoxy-D-xylulose 5-phosphate</name>
        <dbReference type="ChEBI" id="CHEBI:57792"/>
    </ligand>
</feature>
<organism evidence="6">
    <name type="scientific">Leptospirillum ferriphilum</name>
    <dbReference type="NCBI Taxonomy" id="178606"/>
    <lineage>
        <taxon>Bacteria</taxon>
        <taxon>Pseudomonadati</taxon>
        <taxon>Nitrospirota</taxon>
        <taxon>Nitrospiria</taxon>
        <taxon>Nitrospirales</taxon>
        <taxon>Nitrospiraceae</taxon>
        <taxon>Leptospirillum</taxon>
    </lineage>
</organism>
<accession>A0A7C3QTG5</accession>
<keyword evidence="1 4" id="KW-0963">Cytoplasm</keyword>
<feature type="site" description="Transition state stabilizer" evidence="4">
    <location>
        <position position="156"/>
    </location>
</feature>
<dbReference type="EC" id="2.6.99.2" evidence="4 5"/>
<dbReference type="EMBL" id="DTMM01000018">
    <property type="protein sequence ID" value="HFT92532.1"/>
    <property type="molecule type" value="Genomic_DNA"/>
</dbReference>
<dbReference type="SUPFAM" id="SSF63892">
    <property type="entry name" value="Pyridoxine 5'-phosphate synthase"/>
    <property type="match status" value="1"/>
</dbReference>
<evidence type="ECO:0000313" key="6">
    <source>
        <dbReference type="EMBL" id="HFT92532.1"/>
    </source>
</evidence>
<dbReference type="PANTHER" id="PTHR30456">
    <property type="entry name" value="PYRIDOXINE 5'-PHOSPHATE SYNTHASE"/>
    <property type="match status" value="1"/>
</dbReference>
<evidence type="ECO:0000256" key="3">
    <source>
        <dbReference type="ARBA" id="ARBA00023096"/>
    </source>
</evidence>
<feature type="binding site" evidence="4">
    <location>
        <begin position="218"/>
        <end position="219"/>
    </location>
    <ligand>
        <name>3-amino-2-oxopropyl phosphate</name>
        <dbReference type="ChEBI" id="CHEBI:57279"/>
    </ligand>
</feature>
<protein>
    <recommendedName>
        <fullName evidence="4 5">Pyridoxine 5'-phosphate synthase</fullName>
        <shortName evidence="4">PNP synthase</shortName>
        <ecNumber evidence="4 5">2.6.99.2</ecNumber>
    </recommendedName>
</protein>
<gene>
    <name evidence="4" type="primary">pdxJ</name>
    <name evidence="6" type="ORF">ENX03_01065</name>
</gene>
<comment type="subunit">
    <text evidence="4">Homooctamer; tetramer of dimers.</text>
</comment>
<feature type="active site" description="Proton acceptor" evidence="4">
    <location>
        <position position="47"/>
    </location>
</feature>
<feature type="binding site" evidence="4">
    <location>
        <begin position="13"/>
        <end position="14"/>
    </location>
    <ligand>
        <name>1-deoxy-D-xylulose 5-phosphate</name>
        <dbReference type="ChEBI" id="CHEBI:57792"/>
    </ligand>
</feature>
<evidence type="ECO:0000256" key="2">
    <source>
        <dbReference type="ARBA" id="ARBA00022679"/>
    </source>
</evidence>
<comment type="caution">
    <text evidence="6">The sequence shown here is derived from an EMBL/GenBank/DDBJ whole genome shotgun (WGS) entry which is preliminary data.</text>
</comment>
<dbReference type="NCBIfam" id="NF003625">
    <property type="entry name" value="PRK05265.1-3"/>
    <property type="match status" value="1"/>
</dbReference>
<dbReference type="InterPro" id="IPR004569">
    <property type="entry name" value="PyrdxlP_synth_PdxJ"/>
</dbReference>
<dbReference type="Pfam" id="PF03740">
    <property type="entry name" value="PdxJ"/>
    <property type="match status" value="1"/>
</dbReference>
<name>A0A7C3QTG5_9BACT</name>
<comment type="similarity">
    <text evidence="4">Belongs to the PNP synthase family.</text>
</comment>
<comment type="function">
    <text evidence="4">Catalyzes the complicated ring closure reaction between the two acyclic compounds 1-deoxy-D-xylulose-5-phosphate (DXP) and 3-amino-2-oxopropyl phosphate (1-amino-acetone-3-phosphate or AAP) to form pyridoxine 5'-phosphate (PNP) and inorganic phosphate.</text>
</comment>
<keyword evidence="3 4" id="KW-0664">Pyridoxine biosynthesis</keyword>
<comment type="pathway">
    <text evidence="4">Cofactor biosynthesis; pyridoxine 5'-phosphate biosynthesis; pyridoxine 5'-phosphate from D-erythrose 4-phosphate: step 5/5.</text>
</comment>
<dbReference type="NCBIfam" id="TIGR00559">
    <property type="entry name" value="pdxJ"/>
    <property type="match status" value="1"/>
</dbReference>
<dbReference type="PANTHER" id="PTHR30456:SF0">
    <property type="entry name" value="PYRIDOXINE 5'-PHOSPHATE SYNTHASE"/>
    <property type="match status" value="1"/>
</dbReference>
<dbReference type="CDD" id="cd00003">
    <property type="entry name" value="PNPsynthase"/>
    <property type="match status" value="1"/>
</dbReference>
<feature type="binding site" evidence="4">
    <location>
        <position position="104"/>
    </location>
    <ligand>
        <name>1-deoxy-D-xylulose 5-phosphate</name>
        <dbReference type="ChEBI" id="CHEBI:57792"/>
    </ligand>
</feature>
<sequence length="254" mass="27921">MRRSLPELGVNIDHVATVRNARGGYDPDPLSAAVMVRKAGASQIVCHLREDRRHIKDQDLRLLKQWNGLPVNLEMAMTDEMASIALDVCPDLVTLVPERREERTTEGGLVLGAEMRDRIRNFLPACHEKGIRLSIFLAPVEEDIDLAISLGVDQVELHTGEYANARTPAARGRELERLQSAALRMAGSPVRIAAGHGLDLANLTPVLGIGHLQEVNIGHSIISRGLFVGLENAVREFLEVIRESPVCSGQETIR</sequence>
<dbReference type="GO" id="GO:0033856">
    <property type="term" value="F:pyridoxine 5'-phosphate synthase activity"/>
    <property type="evidence" value="ECO:0007669"/>
    <property type="project" value="UniProtKB-UniRule"/>
</dbReference>
<dbReference type="GO" id="GO:0008615">
    <property type="term" value="P:pyridoxine biosynthetic process"/>
    <property type="evidence" value="ECO:0007669"/>
    <property type="project" value="UniProtKB-UniRule"/>
</dbReference>
<dbReference type="InterPro" id="IPR036130">
    <property type="entry name" value="Pyridoxine-5'_phos_synth"/>
</dbReference>
<evidence type="ECO:0000256" key="4">
    <source>
        <dbReference type="HAMAP-Rule" id="MF_00279"/>
    </source>
</evidence>
<reference evidence="6" key="1">
    <citation type="journal article" date="2020" name="mSystems">
        <title>Genome- and Community-Level Interaction Insights into Carbon Utilization and Element Cycling Functions of Hydrothermarchaeota in Hydrothermal Sediment.</title>
        <authorList>
            <person name="Zhou Z."/>
            <person name="Liu Y."/>
            <person name="Xu W."/>
            <person name="Pan J."/>
            <person name="Luo Z.H."/>
            <person name="Li M."/>
        </authorList>
    </citation>
    <scope>NUCLEOTIDE SEQUENCE [LARGE SCALE GENOMIC DNA]</scope>
    <source>
        <strain evidence="6">SpSt-902</strain>
    </source>
</reference>
<comment type="catalytic activity">
    <reaction evidence="4">
        <text>3-amino-2-oxopropyl phosphate + 1-deoxy-D-xylulose 5-phosphate = pyridoxine 5'-phosphate + phosphate + 2 H2O + H(+)</text>
        <dbReference type="Rhea" id="RHEA:15265"/>
        <dbReference type="ChEBI" id="CHEBI:15377"/>
        <dbReference type="ChEBI" id="CHEBI:15378"/>
        <dbReference type="ChEBI" id="CHEBI:43474"/>
        <dbReference type="ChEBI" id="CHEBI:57279"/>
        <dbReference type="ChEBI" id="CHEBI:57792"/>
        <dbReference type="ChEBI" id="CHEBI:58589"/>
        <dbReference type="EC" id="2.6.99.2"/>
    </reaction>
</comment>
<feature type="binding site" evidence="4">
    <location>
        <position position="11"/>
    </location>
    <ligand>
        <name>3-amino-2-oxopropyl phosphate</name>
        <dbReference type="ChEBI" id="CHEBI:57279"/>
    </ligand>
</feature>
<dbReference type="UniPathway" id="UPA00244">
    <property type="reaction ID" value="UER00313"/>
</dbReference>
<dbReference type="NCBIfam" id="NF003627">
    <property type="entry name" value="PRK05265.1-5"/>
    <property type="match status" value="1"/>
</dbReference>
<feature type="binding site" evidence="4">
    <location>
        <position position="22"/>
    </location>
    <ligand>
        <name>3-amino-2-oxopropyl phosphate</name>
        <dbReference type="ChEBI" id="CHEBI:57279"/>
    </ligand>
</feature>
<keyword evidence="2 4" id="KW-0808">Transferase</keyword>
<feature type="active site" description="Proton acceptor" evidence="4">
    <location>
        <position position="74"/>
    </location>
</feature>
<feature type="binding site" evidence="4">
    <location>
        <position position="197"/>
    </location>
    <ligand>
        <name>3-amino-2-oxopropyl phosphate</name>
        <dbReference type="ChEBI" id="CHEBI:57279"/>
    </ligand>
</feature>
<feature type="active site" description="Proton donor" evidence="4">
    <location>
        <position position="196"/>
    </location>
</feature>